<proteinExistence type="predicted"/>
<dbReference type="AlphaFoldDB" id="A0A1S3XAZ0"/>
<organism evidence="1">
    <name type="scientific">Nicotiana tabacum</name>
    <name type="common">Common tobacco</name>
    <dbReference type="NCBI Taxonomy" id="4097"/>
    <lineage>
        <taxon>Eukaryota</taxon>
        <taxon>Viridiplantae</taxon>
        <taxon>Streptophyta</taxon>
        <taxon>Embryophyta</taxon>
        <taxon>Tracheophyta</taxon>
        <taxon>Spermatophyta</taxon>
        <taxon>Magnoliopsida</taxon>
        <taxon>eudicotyledons</taxon>
        <taxon>Gunneridae</taxon>
        <taxon>Pentapetalae</taxon>
        <taxon>asterids</taxon>
        <taxon>lamiids</taxon>
        <taxon>Solanales</taxon>
        <taxon>Solanaceae</taxon>
        <taxon>Nicotianoideae</taxon>
        <taxon>Nicotianeae</taxon>
        <taxon>Nicotiana</taxon>
    </lineage>
</organism>
<gene>
    <name evidence="1" type="primary">LOC107763034</name>
</gene>
<reference evidence="1" key="1">
    <citation type="submission" date="2025-08" db="UniProtKB">
        <authorList>
            <consortium name="RefSeq"/>
        </authorList>
    </citation>
    <scope>IDENTIFICATION</scope>
</reference>
<dbReference type="PaxDb" id="4097-A0A1S3XAZ0"/>
<sequence>MAMSFHVRRRAMPCVHPCPASCIISWQCPSTSDAVPCPASIHVLRPASYHGNVLPRPTPCHALRPSMSCVLHHIMAMSFHVRRRAMPCVHPCPASCIISWQCPSTSDAVPCPASIHVLRPASYHGNVLPRPTPCHALRPSMSCVLHHIMAMSFHVRRRAMPCVHPCPASCIISWQCPSTSDAVPCPASIHVLRPAIPCVLPWPCPATFDAMPWPRLAMSCVLPCPATSDAVP</sequence>
<dbReference type="RefSeq" id="XP_016436928.1">
    <property type="nucleotide sequence ID" value="XM_016581442.1"/>
</dbReference>
<evidence type="ECO:0000313" key="1">
    <source>
        <dbReference type="RefSeq" id="XP_016436928.1"/>
    </source>
</evidence>
<name>A0A1S3XAZ0_TOBAC</name>
<dbReference type="KEGG" id="nta:107763034"/>
<accession>A0A1S3XAZ0</accession>
<protein>
    <submittedName>
        <fullName evidence="1">Uncharacterized protein</fullName>
    </submittedName>
</protein>